<name>A0A5B8S3R6_9SPHN</name>
<sequence length="184" mass="20904">MAEFRLETPRLLMRSWRDEDLAPFHAICSDPEVMATLGPVMSRDEVAALIERMRGIEAEHGHCFWALVLRQTDQLIGWCGVIRGSAGPVEGKAEFGWRIARAAWGQGYVTEAARAAIDWFLVHHDDPSVWAITTVGNRRSRAVMERLGMQYRPDLDFDHPRLAADDPLSPHVTYELPRRDWSPA</sequence>
<dbReference type="InterPro" id="IPR016181">
    <property type="entry name" value="Acyl_CoA_acyltransferase"/>
</dbReference>
<dbReference type="InterPro" id="IPR051531">
    <property type="entry name" value="N-acetyltransferase"/>
</dbReference>
<evidence type="ECO:0000313" key="3">
    <source>
        <dbReference type="Proteomes" id="UP000321172"/>
    </source>
</evidence>
<organism evidence="2 3">
    <name type="scientific">Novosphingobium ginsenosidimutans</name>
    <dbReference type="NCBI Taxonomy" id="1176536"/>
    <lineage>
        <taxon>Bacteria</taxon>
        <taxon>Pseudomonadati</taxon>
        <taxon>Pseudomonadota</taxon>
        <taxon>Alphaproteobacteria</taxon>
        <taxon>Sphingomonadales</taxon>
        <taxon>Sphingomonadaceae</taxon>
        <taxon>Novosphingobium</taxon>
    </lineage>
</organism>
<keyword evidence="2" id="KW-0808">Transferase</keyword>
<dbReference type="InterPro" id="IPR000182">
    <property type="entry name" value="GNAT_dom"/>
</dbReference>
<keyword evidence="3" id="KW-1185">Reference proteome</keyword>
<dbReference type="GO" id="GO:0016747">
    <property type="term" value="F:acyltransferase activity, transferring groups other than amino-acyl groups"/>
    <property type="evidence" value="ECO:0007669"/>
    <property type="project" value="InterPro"/>
</dbReference>
<evidence type="ECO:0000259" key="1">
    <source>
        <dbReference type="PROSITE" id="PS51186"/>
    </source>
</evidence>
<evidence type="ECO:0000313" key="2">
    <source>
        <dbReference type="EMBL" id="QEA15778.1"/>
    </source>
</evidence>
<dbReference type="PROSITE" id="PS51186">
    <property type="entry name" value="GNAT"/>
    <property type="match status" value="1"/>
</dbReference>
<gene>
    <name evidence="2" type="ORF">FRF71_06280</name>
</gene>
<dbReference type="OrthoDB" id="6293260at2"/>
<dbReference type="PANTHER" id="PTHR43792:SF1">
    <property type="entry name" value="N-ACETYLTRANSFERASE DOMAIN-CONTAINING PROTEIN"/>
    <property type="match status" value="1"/>
</dbReference>
<dbReference type="AlphaFoldDB" id="A0A5B8S3R6"/>
<dbReference type="SUPFAM" id="SSF55729">
    <property type="entry name" value="Acyl-CoA N-acyltransferases (Nat)"/>
    <property type="match status" value="1"/>
</dbReference>
<dbReference type="Proteomes" id="UP000321172">
    <property type="component" value="Chromosome"/>
</dbReference>
<reference evidence="2 3" key="1">
    <citation type="journal article" date="2013" name="J. Microbiol. Biotechnol.">
        <title>Novosphingobium ginsenosidimutans sp. nov., with the ability to convert ginsenoside.</title>
        <authorList>
            <person name="Kim J.K."/>
            <person name="He D."/>
            <person name="Liu Q.M."/>
            <person name="Park H.Y."/>
            <person name="Jung M.S."/>
            <person name="Yoon M.H."/>
            <person name="Kim S.C."/>
            <person name="Im W.T."/>
        </authorList>
    </citation>
    <scope>NUCLEOTIDE SEQUENCE [LARGE SCALE GENOMIC DNA]</scope>
    <source>
        <strain evidence="2 3">FW-6</strain>
    </source>
</reference>
<dbReference type="PANTHER" id="PTHR43792">
    <property type="entry name" value="GNAT FAMILY, PUTATIVE (AFU_ORTHOLOGUE AFUA_3G00765)-RELATED-RELATED"/>
    <property type="match status" value="1"/>
</dbReference>
<protein>
    <submittedName>
        <fullName evidence="2">GNAT family N-acetyltransferase</fullName>
    </submittedName>
</protein>
<accession>A0A5B8S3R6</accession>
<dbReference type="Gene3D" id="3.40.630.30">
    <property type="match status" value="1"/>
</dbReference>
<dbReference type="Pfam" id="PF13302">
    <property type="entry name" value="Acetyltransf_3"/>
    <property type="match status" value="1"/>
</dbReference>
<dbReference type="RefSeq" id="WP_147089756.1">
    <property type="nucleotide sequence ID" value="NZ_BAABJD010000001.1"/>
</dbReference>
<dbReference type="EMBL" id="CP042345">
    <property type="protein sequence ID" value="QEA15778.1"/>
    <property type="molecule type" value="Genomic_DNA"/>
</dbReference>
<proteinExistence type="predicted"/>
<dbReference type="KEGG" id="ngf:FRF71_06280"/>
<feature type="domain" description="N-acetyltransferase" evidence="1">
    <location>
        <begin position="11"/>
        <end position="179"/>
    </location>
</feature>